<dbReference type="AlphaFoldDB" id="A0AAV1YT68"/>
<keyword evidence="1" id="KW-0472">Membrane</keyword>
<dbReference type="EMBL" id="CAXIEN010000004">
    <property type="protein sequence ID" value="CAL1261921.1"/>
    <property type="molecule type" value="Genomic_DNA"/>
</dbReference>
<keyword evidence="3" id="KW-1185">Reference proteome</keyword>
<dbReference type="Proteomes" id="UP001497382">
    <property type="component" value="Unassembled WGS sequence"/>
</dbReference>
<evidence type="ECO:0000313" key="2">
    <source>
        <dbReference type="EMBL" id="CAL1261921.1"/>
    </source>
</evidence>
<evidence type="ECO:0000313" key="3">
    <source>
        <dbReference type="Proteomes" id="UP001497382"/>
    </source>
</evidence>
<organism evidence="2 3">
    <name type="scientific">Larinioides sclopetarius</name>
    <dbReference type="NCBI Taxonomy" id="280406"/>
    <lineage>
        <taxon>Eukaryota</taxon>
        <taxon>Metazoa</taxon>
        <taxon>Ecdysozoa</taxon>
        <taxon>Arthropoda</taxon>
        <taxon>Chelicerata</taxon>
        <taxon>Arachnida</taxon>
        <taxon>Araneae</taxon>
        <taxon>Araneomorphae</taxon>
        <taxon>Entelegynae</taxon>
        <taxon>Araneoidea</taxon>
        <taxon>Araneidae</taxon>
        <taxon>Larinioides</taxon>
    </lineage>
</organism>
<protein>
    <submittedName>
        <fullName evidence="2">Uncharacterized protein</fullName>
    </submittedName>
</protein>
<evidence type="ECO:0000256" key="1">
    <source>
        <dbReference type="SAM" id="Phobius"/>
    </source>
</evidence>
<comment type="caution">
    <text evidence="2">The sequence shown here is derived from an EMBL/GenBank/DDBJ whole genome shotgun (WGS) entry which is preliminary data.</text>
</comment>
<gene>
    <name evidence="2" type="ORF">LARSCL_LOCUS686</name>
</gene>
<keyword evidence="1" id="KW-1133">Transmembrane helix</keyword>
<feature type="transmembrane region" description="Helical" evidence="1">
    <location>
        <begin position="135"/>
        <end position="151"/>
    </location>
</feature>
<sequence length="152" mass="17331">MIRTLTFSFVITYIEYNNLLSSSLPLPPTLVFAARVVVGKVQARFNGTSKENRPVLQPLPNMKKKNSINKPSSLLNRRLFPQRVLEESDVEQNFPHEIRPETPSRENFILQEKHLRYLMSSTAEQPDNSSRSSTFNIWLTILIAALAAAIFS</sequence>
<accession>A0AAV1YT68</accession>
<reference evidence="2 3" key="1">
    <citation type="submission" date="2024-04" db="EMBL/GenBank/DDBJ databases">
        <authorList>
            <person name="Rising A."/>
            <person name="Reimegard J."/>
            <person name="Sonavane S."/>
            <person name="Akerstrom W."/>
            <person name="Nylinder S."/>
            <person name="Hedman E."/>
            <person name="Kallberg Y."/>
        </authorList>
    </citation>
    <scope>NUCLEOTIDE SEQUENCE [LARGE SCALE GENOMIC DNA]</scope>
</reference>
<proteinExistence type="predicted"/>
<name>A0AAV1YT68_9ARAC</name>
<keyword evidence="1" id="KW-0812">Transmembrane</keyword>